<accession>A0A9P0JSI2</accession>
<evidence type="ECO:0000313" key="1">
    <source>
        <dbReference type="EMBL" id="CAH1960475.1"/>
    </source>
</evidence>
<dbReference type="EMBL" id="CAKOFQ010006688">
    <property type="protein sequence ID" value="CAH1960475.1"/>
    <property type="molecule type" value="Genomic_DNA"/>
</dbReference>
<gene>
    <name evidence="1" type="ORF">ACAOBT_LOCUS3654</name>
</gene>
<reference evidence="1" key="1">
    <citation type="submission" date="2022-03" db="EMBL/GenBank/DDBJ databases">
        <authorList>
            <person name="Sayadi A."/>
        </authorList>
    </citation>
    <scope>NUCLEOTIDE SEQUENCE</scope>
</reference>
<evidence type="ECO:0000313" key="2">
    <source>
        <dbReference type="Proteomes" id="UP001152888"/>
    </source>
</evidence>
<sequence length="39" mass="4437">MIMMVGNRKGSTTSRIRSVELRIDLSSGFSMKHDRLGLR</sequence>
<name>A0A9P0JSI2_ACAOB</name>
<organism evidence="1 2">
    <name type="scientific">Acanthoscelides obtectus</name>
    <name type="common">Bean weevil</name>
    <name type="synonym">Bruchus obtectus</name>
    <dbReference type="NCBI Taxonomy" id="200917"/>
    <lineage>
        <taxon>Eukaryota</taxon>
        <taxon>Metazoa</taxon>
        <taxon>Ecdysozoa</taxon>
        <taxon>Arthropoda</taxon>
        <taxon>Hexapoda</taxon>
        <taxon>Insecta</taxon>
        <taxon>Pterygota</taxon>
        <taxon>Neoptera</taxon>
        <taxon>Endopterygota</taxon>
        <taxon>Coleoptera</taxon>
        <taxon>Polyphaga</taxon>
        <taxon>Cucujiformia</taxon>
        <taxon>Chrysomeloidea</taxon>
        <taxon>Chrysomelidae</taxon>
        <taxon>Bruchinae</taxon>
        <taxon>Bruchini</taxon>
        <taxon>Acanthoscelides</taxon>
    </lineage>
</organism>
<protein>
    <submittedName>
        <fullName evidence="1">Uncharacterized protein</fullName>
    </submittedName>
</protein>
<keyword evidence="2" id="KW-1185">Reference proteome</keyword>
<comment type="caution">
    <text evidence="1">The sequence shown here is derived from an EMBL/GenBank/DDBJ whole genome shotgun (WGS) entry which is preliminary data.</text>
</comment>
<dbReference type="AlphaFoldDB" id="A0A9P0JSI2"/>
<proteinExistence type="predicted"/>
<dbReference type="Proteomes" id="UP001152888">
    <property type="component" value="Unassembled WGS sequence"/>
</dbReference>